<organism evidence="4 5">
    <name type="scientific">Allacma fusca</name>
    <dbReference type="NCBI Taxonomy" id="39272"/>
    <lineage>
        <taxon>Eukaryota</taxon>
        <taxon>Metazoa</taxon>
        <taxon>Ecdysozoa</taxon>
        <taxon>Arthropoda</taxon>
        <taxon>Hexapoda</taxon>
        <taxon>Collembola</taxon>
        <taxon>Symphypleona</taxon>
        <taxon>Sminthuridae</taxon>
        <taxon>Allacma</taxon>
    </lineage>
</organism>
<dbReference type="AlphaFoldDB" id="A0A8J2P1C5"/>
<evidence type="ECO:0000259" key="3">
    <source>
        <dbReference type="Pfam" id="PF12624"/>
    </source>
</evidence>
<dbReference type="PANTHER" id="PTHR16166:SF93">
    <property type="entry name" value="INTERMEMBRANE LIPID TRANSFER PROTEIN VPS13"/>
    <property type="match status" value="1"/>
</dbReference>
<comment type="similarity">
    <text evidence="1">Belongs to the VPS13 family.</text>
</comment>
<comment type="caution">
    <text evidence="4">The sequence shown here is derived from an EMBL/GenBank/DDBJ whole genome shotgun (WGS) entry which is preliminary data.</text>
</comment>
<evidence type="ECO:0000256" key="1">
    <source>
        <dbReference type="ARBA" id="ARBA00006545"/>
    </source>
</evidence>
<keyword evidence="2" id="KW-0813">Transport</keyword>
<evidence type="ECO:0000313" key="4">
    <source>
        <dbReference type="EMBL" id="CAG7727384.1"/>
    </source>
</evidence>
<protein>
    <recommendedName>
        <fullName evidence="3">Chorein N-terminal domain-containing protein</fullName>
    </recommendedName>
</protein>
<dbReference type="PANTHER" id="PTHR16166">
    <property type="entry name" value="VACUOLAR PROTEIN SORTING-ASSOCIATED PROTEIN VPS13"/>
    <property type="match status" value="1"/>
</dbReference>
<gene>
    <name evidence="4" type="ORF">AFUS01_LOCUS16229</name>
</gene>
<feature type="domain" description="Chorein N-terminal" evidence="3">
    <location>
        <begin position="2"/>
        <end position="212"/>
    </location>
</feature>
<proteinExistence type="inferred from homology"/>
<sequence length="212" mass="24025">MVFETIVVDILNRLLGDYFENLDTSQLKLGIWGGDVVLRNLRLRDSALDDVGPFKVVVGKLGSLTMKIPWTSLYTAPVILNLQDLYLLVMPSHSIKYDEEAEEKAALYAKQKEIQRIEDARLREVAKKEGPSKAEDDTFTDKLIAQIIKNVQIKIESIHVRYEDITSNPSRPFSFGVVLKRLAVETTNPEWKPQIITEAVHIVHKLADLNGL</sequence>
<dbReference type="OrthoDB" id="428159at2759"/>
<dbReference type="InterPro" id="IPR026854">
    <property type="entry name" value="VPS13_N"/>
</dbReference>
<dbReference type="InterPro" id="IPR026847">
    <property type="entry name" value="VPS13"/>
</dbReference>
<evidence type="ECO:0000256" key="2">
    <source>
        <dbReference type="ARBA" id="ARBA00022448"/>
    </source>
</evidence>
<feature type="non-terminal residue" evidence="4">
    <location>
        <position position="1"/>
    </location>
</feature>
<reference evidence="4" key="1">
    <citation type="submission" date="2021-06" db="EMBL/GenBank/DDBJ databases">
        <authorList>
            <person name="Hodson N. C."/>
            <person name="Mongue J. A."/>
            <person name="Jaron S. K."/>
        </authorList>
    </citation>
    <scope>NUCLEOTIDE SEQUENCE</scope>
</reference>
<keyword evidence="5" id="KW-1185">Reference proteome</keyword>
<evidence type="ECO:0000313" key="5">
    <source>
        <dbReference type="Proteomes" id="UP000708208"/>
    </source>
</evidence>
<dbReference type="Proteomes" id="UP000708208">
    <property type="component" value="Unassembled WGS sequence"/>
</dbReference>
<accession>A0A8J2P1C5</accession>
<dbReference type="GO" id="GO:0045053">
    <property type="term" value="P:protein retention in Golgi apparatus"/>
    <property type="evidence" value="ECO:0007669"/>
    <property type="project" value="TreeGrafter"/>
</dbReference>
<dbReference type="GO" id="GO:0006623">
    <property type="term" value="P:protein targeting to vacuole"/>
    <property type="evidence" value="ECO:0007669"/>
    <property type="project" value="TreeGrafter"/>
</dbReference>
<dbReference type="Pfam" id="PF12624">
    <property type="entry name" value="VPS13_N"/>
    <property type="match status" value="1"/>
</dbReference>
<name>A0A8J2P1C5_9HEXA</name>
<dbReference type="EMBL" id="CAJVCH010147958">
    <property type="protein sequence ID" value="CAG7727384.1"/>
    <property type="molecule type" value="Genomic_DNA"/>
</dbReference>